<evidence type="ECO:0000256" key="8">
    <source>
        <dbReference type="ARBA" id="ARBA00022741"/>
    </source>
</evidence>
<evidence type="ECO:0000256" key="5">
    <source>
        <dbReference type="ARBA" id="ARBA00016296"/>
    </source>
</evidence>
<dbReference type="Proteomes" id="UP000718593">
    <property type="component" value="Unassembled WGS sequence"/>
</dbReference>
<evidence type="ECO:0000256" key="6">
    <source>
        <dbReference type="ARBA" id="ARBA00022490"/>
    </source>
</evidence>
<evidence type="ECO:0000256" key="10">
    <source>
        <dbReference type="ARBA" id="ARBA00022840"/>
    </source>
</evidence>
<evidence type="ECO:0000313" key="16">
    <source>
        <dbReference type="Proteomes" id="UP000718593"/>
    </source>
</evidence>
<dbReference type="InterPro" id="IPR017665">
    <property type="entry name" value="Guanylate_kinase"/>
</dbReference>
<dbReference type="SUPFAM" id="SSF52540">
    <property type="entry name" value="P-loop containing nucleoside triphosphate hydrolases"/>
    <property type="match status" value="1"/>
</dbReference>
<dbReference type="AlphaFoldDB" id="A0A930BSN3"/>
<dbReference type="GO" id="GO:0004385">
    <property type="term" value="F:GMP kinase activity"/>
    <property type="evidence" value="ECO:0007669"/>
    <property type="project" value="UniProtKB-UniRule"/>
</dbReference>
<evidence type="ECO:0000313" key="15">
    <source>
        <dbReference type="EMBL" id="MBF1165097.1"/>
    </source>
</evidence>
<evidence type="ECO:0000256" key="4">
    <source>
        <dbReference type="ARBA" id="ARBA00012961"/>
    </source>
</evidence>
<dbReference type="Gene3D" id="3.30.63.10">
    <property type="entry name" value="Guanylate Kinase phosphate binding domain"/>
    <property type="match status" value="1"/>
</dbReference>
<evidence type="ECO:0000256" key="11">
    <source>
        <dbReference type="ARBA" id="ARBA00030128"/>
    </source>
</evidence>
<organism evidence="15 16">
    <name type="scientific">Dechloromonas agitata</name>
    <dbReference type="NCBI Taxonomy" id="73030"/>
    <lineage>
        <taxon>Bacteria</taxon>
        <taxon>Pseudomonadati</taxon>
        <taxon>Pseudomonadota</taxon>
        <taxon>Betaproteobacteria</taxon>
        <taxon>Rhodocyclales</taxon>
        <taxon>Azonexaceae</taxon>
        <taxon>Dechloromonas</taxon>
    </lineage>
</organism>
<dbReference type="EMBL" id="JABZMI010000151">
    <property type="protein sequence ID" value="MBF1165097.1"/>
    <property type="molecule type" value="Genomic_DNA"/>
</dbReference>
<dbReference type="InterPro" id="IPR008144">
    <property type="entry name" value="Guanylate_kin-like_dom"/>
</dbReference>
<keyword evidence="9 13" id="KW-0418">Kinase</keyword>
<dbReference type="SMART" id="SM00072">
    <property type="entry name" value="GuKc"/>
    <property type="match status" value="1"/>
</dbReference>
<dbReference type="InterPro" id="IPR027417">
    <property type="entry name" value="P-loop_NTPase"/>
</dbReference>
<evidence type="ECO:0000256" key="12">
    <source>
        <dbReference type="ARBA" id="ARBA00048594"/>
    </source>
</evidence>
<keyword evidence="8 13" id="KW-0547">Nucleotide-binding</keyword>
<gene>
    <name evidence="13 15" type="primary">gmk</name>
    <name evidence="15" type="ORF">HXL68_08655</name>
</gene>
<dbReference type="HAMAP" id="MF_00328">
    <property type="entry name" value="Guanylate_kinase"/>
    <property type="match status" value="1"/>
</dbReference>
<dbReference type="GO" id="GO:0005829">
    <property type="term" value="C:cytosol"/>
    <property type="evidence" value="ECO:0007669"/>
    <property type="project" value="TreeGrafter"/>
</dbReference>
<evidence type="ECO:0000256" key="9">
    <source>
        <dbReference type="ARBA" id="ARBA00022777"/>
    </source>
</evidence>
<sequence>MSGNLFVVAAPSGAGKTTLVRLLLEREASVHLSISYTTRSPRPGEQDGREYHFVDTVAFQAMIARHEFLEWAEVHGNFYGTSQKWIADQLAAGHDVLLEIDWQGAQQVRKLFPQAIGIFILPPSMEELTRRLTGRGTDSADVIARRLAAAQAEMRHVGEFDYVIINDQLAQALEELLAVVRASRLSFGAQRVRHAALFERLI</sequence>
<comment type="catalytic activity">
    <reaction evidence="12 13">
        <text>GMP + ATP = GDP + ADP</text>
        <dbReference type="Rhea" id="RHEA:20780"/>
        <dbReference type="ChEBI" id="CHEBI:30616"/>
        <dbReference type="ChEBI" id="CHEBI:58115"/>
        <dbReference type="ChEBI" id="CHEBI:58189"/>
        <dbReference type="ChEBI" id="CHEBI:456216"/>
        <dbReference type="EC" id="2.7.4.8"/>
    </reaction>
</comment>
<dbReference type="FunFam" id="3.40.50.300:FF:000855">
    <property type="entry name" value="Guanylate kinase"/>
    <property type="match status" value="1"/>
</dbReference>
<evidence type="ECO:0000259" key="14">
    <source>
        <dbReference type="PROSITE" id="PS50052"/>
    </source>
</evidence>
<evidence type="ECO:0000256" key="13">
    <source>
        <dbReference type="HAMAP-Rule" id="MF_00328"/>
    </source>
</evidence>
<dbReference type="PROSITE" id="PS00856">
    <property type="entry name" value="GUANYLATE_KINASE_1"/>
    <property type="match status" value="1"/>
</dbReference>
<protein>
    <recommendedName>
        <fullName evidence="5 13">Guanylate kinase</fullName>
        <ecNumber evidence="4 13">2.7.4.8</ecNumber>
    </recommendedName>
    <alternativeName>
        <fullName evidence="11 13">GMP kinase</fullName>
    </alternativeName>
</protein>
<dbReference type="InterPro" id="IPR008145">
    <property type="entry name" value="GK/Ca_channel_bsu"/>
</dbReference>
<evidence type="ECO:0000256" key="1">
    <source>
        <dbReference type="ARBA" id="ARBA00003531"/>
    </source>
</evidence>
<name>A0A930BSN3_9RHOO</name>
<feature type="binding site" evidence="13">
    <location>
        <begin position="10"/>
        <end position="17"/>
    </location>
    <ligand>
        <name>ATP</name>
        <dbReference type="ChEBI" id="CHEBI:30616"/>
    </ligand>
</feature>
<comment type="function">
    <text evidence="1 13">Essential for recycling GMP and indirectly, cGMP.</text>
</comment>
<dbReference type="NCBIfam" id="TIGR03263">
    <property type="entry name" value="guanyl_kin"/>
    <property type="match status" value="1"/>
</dbReference>
<dbReference type="RefSeq" id="WP_027457323.1">
    <property type="nucleotide sequence ID" value="NZ_JARBJQ010000010.1"/>
</dbReference>
<evidence type="ECO:0000256" key="2">
    <source>
        <dbReference type="ARBA" id="ARBA00004496"/>
    </source>
</evidence>
<dbReference type="InterPro" id="IPR020590">
    <property type="entry name" value="Guanylate_kinase_CS"/>
</dbReference>
<keyword evidence="10 13" id="KW-0067">ATP-binding</keyword>
<comment type="caution">
    <text evidence="15">The sequence shown here is derived from an EMBL/GenBank/DDBJ whole genome shotgun (WGS) entry which is preliminary data.</text>
</comment>
<comment type="similarity">
    <text evidence="3 13">Belongs to the guanylate kinase family.</text>
</comment>
<evidence type="ECO:0000256" key="7">
    <source>
        <dbReference type="ARBA" id="ARBA00022679"/>
    </source>
</evidence>
<keyword evidence="6 13" id="KW-0963">Cytoplasm</keyword>
<reference evidence="15" key="1">
    <citation type="submission" date="2020-04" db="EMBL/GenBank/DDBJ databases">
        <title>Deep metagenomics examines the oral microbiome during advanced dental caries in children, revealing novel taxa and co-occurrences with host molecules.</title>
        <authorList>
            <person name="Baker J.L."/>
            <person name="Morton J.T."/>
            <person name="Dinis M."/>
            <person name="Alvarez R."/>
            <person name="Tran N.C."/>
            <person name="Knight R."/>
            <person name="Edlund A."/>
        </authorList>
    </citation>
    <scope>NUCLEOTIDE SEQUENCE</scope>
    <source>
        <strain evidence="15">JCVI_32_bin.24</strain>
    </source>
</reference>
<dbReference type="FunFam" id="3.30.63.10:FF:000002">
    <property type="entry name" value="Guanylate kinase 1"/>
    <property type="match status" value="1"/>
</dbReference>
<dbReference type="PROSITE" id="PS50052">
    <property type="entry name" value="GUANYLATE_KINASE_2"/>
    <property type="match status" value="1"/>
</dbReference>
<keyword evidence="7 13" id="KW-0808">Transferase</keyword>
<evidence type="ECO:0000256" key="3">
    <source>
        <dbReference type="ARBA" id="ARBA00005790"/>
    </source>
</evidence>
<feature type="domain" description="Guanylate kinase-like" evidence="14">
    <location>
        <begin position="3"/>
        <end position="181"/>
    </location>
</feature>
<dbReference type="PANTHER" id="PTHR23117">
    <property type="entry name" value="GUANYLATE KINASE-RELATED"/>
    <property type="match status" value="1"/>
</dbReference>
<proteinExistence type="inferred from homology"/>
<comment type="subcellular location">
    <subcellularLocation>
        <location evidence="2 13">Cytoplasm</location>
    </subcellularLocation>
</comment>
<dbReference type="EC" id="2.7.4.8" evidence="4 13"/>
<dbReference type="PANTHER" id="PTHR23117:SF13">
    <property type="entry name" value="GUANYLATE KINASE"/>
    <property type="match status" value="1"/>
</dbReference>
<dbReference type="GO" id="GO:0005524">
    <property type="term" value="F:ATP binding"/>
    <property type="evidence" value="ECO:0007669"/>
    <property type="project" value="UniProtKB-UniRule"/>
</dbReference>
<dbReference type="Pfam" id="PF00625">
    <property type="entry name" value="Guanylate_kin"/>
    <property type="match status" value="1"/>
</dbReference>
<dbReference type="CDD" id="cd00071">
    <property type="entry name" value="GMPK"/>
    <property type="match status" value="1"/>
</dbReference>
<dbReference type="Gene3D" id="3.40.50.300">
    <property type="entry name" value="P-loop containing nucleotide triphosphate hydrolases"/>
    <property type="match status" value="1"/>
</dbReference>
<accession>A0A930BSN3</accession>